<dbReference type="EMBL" id="BMFU01000025">
    <property type="protein sequence ID" value="GGH72737.1"/>
    <property type="molecule type" value="Genomic_DNA"/>
</dbReference>
<dbReference type="InterPro" id="IPR036291">
    <property type="entry name" value="NAD(P)-bd_dom_sf"/>
</dbReference>
<dbReference type="PANTHER" id="PTHR42840">
    <property type="entry name" value="NAD(P)-BINDING ROSSMANN-FOLD SUPERFAMILY PROTEIN-RELATED"/>
    <property type="match status" value="1"/>
</dbReference>
<organism evidence="5 6">
    <name type="scientific">Paenibacillus silvae</name>
    <dbReference type="NCBI Taxonomy" id="1325358"/>
    <lineage>
        <taxon>Bacteria</taxon>
        <taxon>Bacillati</taxon>
        <taxon>Bacillota</taxon>
        <taxon>Bacilli</taxon>
        <taxon>Bacillales</taxon>
        <taxon>Paenibacillaceae</taxon>
        <taxon>Paenibacillus</taxon>
    </lineage>
</organism>
<dbReference type="InterPro" id="IPR055170">
    <property type="entry name" value="GFO_IDH_MocA-like_dom"/>
</dbReference>
<dbReference type="Gene3D" id="3.40.50.720">
    <property type="entry name" value="NAD(P)-binding Rossmann-like Domain"/>
    <property type="match status" value="1"/>
</dbReference>
<dbReference type="Pfam" id="PF01408">
    <property type="entry name" value="GFO_IDH_MocA"/>
    <property type="match status" value="1"/>
</dbReference>
<gene>
    <name evidence="5" type="ORF">GCM10008014_59360</name>
</gene>
<evidence type="ECO:0000313" key="5">
    <source>
        <dbReference type="EMBL" id="GGH72737.1"/>
    </source>
</evidence>
<name>A0ABQ1ZNT7_9BACL</name>
<feature type="domain" description="GFO/IDH/MocA-like oxidoreductase" evidence="4">
    <location>
        <begin position="134"/>
        <end position="254"/>
    </location>
</feature>
<evidence type="ECO:0000259" key="3">
    <source>
        <dbReference type="Pfam" id="PF01408"/>
    </source>
</evidence>
<keyword evidence="2" id="KW-0560">Oxidoreductase</keyword>
<dbReference type="Pfam" id="PF22725">
    <property type="entry name" value="GFO_IDH_MocA_C3"/>
    <property type="match status" value="1"/>
</dbReference>
<dbReference type="SUPFAM" id="SSF55347">
    <property type="entry name" value="Glyceraldehyde-3-phosphate dehydrogenase-like, C-terminal domain"/>
    <property type="match status" value="1"/>
</dbReference>
<dbReference type="NCBIfam" id="TIGR04380">
    <property type="entry name" value="myo_inos_iolG"/>
    <property type="match status" value="1"/>
</dbReference>
<dbReference type="InterPro" id="IPR000683">
    <property type="entry name" value="Gfo/Idh/MocA-like_OxRdtase_N"/>
</dbReference>
<evidence type="ECO:0000256" key="1">
    <source>
        <dbReference type="ARBA" id="ARBA00010928"/>
    </source>
</evidence>
<dbReference type="InterPro" id="IPR030827">
    <property type="entry name" value="Myo_inos_IolG"/>
</dbReference>
<reference evidence="6" key="1">
    <citation type="journal article" date="2019" name="Int. J. Syst. Evol. Microbiol.">
        <title>The Global Catalogue of Microorganisms (GCM) 10K type strain sequencing project: providing services to taxonomists for standard genome sequencing and annotation.</title>
        <authorList>
            <consortium name="The Broad Institute Genomics Platform"/>
            <consortium name="The Broad Institute Genome Sequencing Center for Infectious Disease"/>
            <person name="Wu L."/>
            <person name="Ma J."/>
        </authorList>
    </citation>
    <scope>NUCLEOTIDE SEQUENCE [LARGE SCALE GENOMIC DNA]</scope>
    <source>
        <strain evidence="6">CGMCC 1.12770</strain>
    </source>
</reference>
<keyword evidence="6" id="KW-1185">Reference proteome</keyword>
<evidence type="ECO:0000259" key="4">
    <source>
        <dbReference type="Pfam" id="PF22725"/>
    </source>
</evidence>
<dbReference type="Proteomes" id="UP000652153">
    <property type="component" value="Unassembled WGS sequence"/>
</dbReference>
<dbReference type="Gene3D" id="3.30.360.10">
    <property type="entry name" value="Dihydrodipicolinate Reductase, domain 2"/>
    <property type="match status" value="1"/>
</dbReference>
<evidence type="ECO:0000256" key="2">
    <source>
        <dbReference type="ARBA" id="ARBA00023002"/>
    </source>
</evidence>
<dbReference type="PANTHER" id="PTHR42840:SF3">
    <property type="entry name" value="BINDING ROSSMANN FOLD OXIDOREDUCTASE, PUTATIVE (AFU_ORTHOLOGUE AFUA_2G10240)-RELATED"/>
    <property type="match status" value="1"/>
</dbReference>
<accession>A0ABQ1ZNT7</accession>
<sequence length="350" mass="37878">MGKDKVRIGIIGAGRIGKIHADNLLRHPQAEIVAISDLFAGPELEAWATERGISVVTKDSSELIAMPNIDAVLICSSTDTHVPLIEQAAQAGKHIFCEKPVSMDLSRTEAAVAAVAKAGVKLQIGFNRRFDHNFRRVRSHVLEGTIGDPHILKITSRDPSPPPAEYIRVSGGIFMDMMIHDFDMARYLSGSEVEEVYAKGKVLINPVFAEHGDVDTAIVTLTFANGAIGVIDNSRQAVYGYDQRVEVFGSLGSVAADNDHPNTAQISTAAGLMRDKPLHFFLERYNEAYVQETALFIDAIIQDKPVTVDGNDAVQAERIALAAKLSVELGRPVKMSEVQGALQGSQSPVL</sequence>
<protein>
    <submittedName>
        <fullName evidence="5">Inositol 2-dehydrogenase</fullName>
    </submittedName>
</protein>
<proteinExistence type="inferred from homology"/>
<comment type="similarity">
    <text evidence="1">Belongs to the Gfo/Idh/MocA family.</text>
</comment>
<dbReference type="SUPFAM" id="SSF51735">
    <property type="entry name" value="NAD(P)-binding Rossmann-fold domains"/>
    <property type="match status" value="1"/>
</dbReference>
<dbReference type="RefSeq" id="WP_188594954.1">
    <property type="nucleotide sequence ID" value="NZ_BMFU01000025.1"/>
</dbReference>
<comment type="caution">
    <text evidence="5">The sequence shown here is derived from an EMBL/GenBank/DDBJ whole genome shotgun (WGS) entry which is preliminary data.</text>
</comment>
<feature type="domain" description="Gfo/Idh/MocA-like oxidoreductase N-terminal" evidence="3">
    <location>
        <begin position="6"/>
        <end position="126"/>
    </location>
</feature>
<evidence type="ECO:0000313" key="6">
    <source>
        <dbReference type="Proteomes" id="UP000652153"/>
    </source>
</evidence>